<feature type="transmembrane region" description="Helical" evidence="12">
    <location>
        <begin position="427"/>
        <end position="444"/>
    </location>
</feature>
<dbReference type="AlphaFoldDB" id="A0AAE3P0Z5"/>
<evidence type="ECO:0000256" key="1">
    <source>
        <dbReference type="ARBA" id="ARBA00004651"/>
    </source>
</evidence>
<keyword evidence="4" id="KW-1003">Cell membrane</keyword>
<gene>
    <name evidence="13" type="ORF">P0M35_06070</name>
</gene>
<reference evidence="13" key="1">
    <citation type="submission" date="2023-03" db="EMBL/GenBank/DDBJ databases">
        <title>Stygiobacter electus gen. nov., sp. nov., facultatively anaerobic thermotolerant bacterium of the class Ignavibacteria from a well of Yessentuki mineral water deposit.</title>
        <authorList>
            <person name="Podosokorskaya O.A."/>
            <person name="Elcheninov A.G."/>
            <person name="Petrova N.F."/>
            <person name="Zavarzina D.G."/>
            <person name="Kublanov I.V."/>
            <person name="Merkel A.Y."/>
        </authorList>
    </citation>
    <scope>NUCLEOTIDE SEQUENCE</scope>
    <source>
        <strain evidence="13">09-Me</strain>
    </source>
</reference>
<feature type="transmembrane region" description="Helical" evidence="12">
    <location>
        <begin position="147"/>
        <end position="164"/>
    </location>
</feature>
<dbReference type="InterPro" id="IPR038377">
    <property type="entry name" value="Na/Glc_symporter_sf"/>
</dbReference>
<keyword evidence="3" id="KW-0813">Transport</keyword>
<feature type="transmembrane region" description="Helical" evidence="12">
    <location>
        <begin position="76"/>
        <end position="94"/>
    </location>
</feature>
<name>A0AAE3P0Z5_9BACT</name>
<feature type="transmembrane region" description="Helical" evidence="12">
    <location>
        <begin position="5"/>
        <end position="23"/>
    </location>
</feature>
<dbReference type="InterPro" id="IPR001734">
    <property type="entry name" value="Na/solute_symporter"/>
</dbReference>
<evidence type="ECO:0000256" key="10">
    <source>
        <dbReference type="ARBA" id="ARBA00023201"/>
    </source>
</evidence>
<dbReference type="Pfam" id="PF00474">
    <property type="entry name" value="SSF"/>
    <property type="match status" value="1"/>
</dbReference>
<comment type="similarity">
    <text evidence="2 11">Belongs to the sodium:solute symporter (SSF) (TC 2.A.21) family.</text>
</comment>
<feature type="transmembrane region" description="Helical" evidence="12">
    <location>
        <begin position="450"/>
        <end position="471"/>
    </location>
</feature>
<proteinExistence type="inferred from homology"/>
<evidence type="ECO:0000256" key="2">
    <source>
        <dbReference type="ARBA" id="ARBA00006434"/>
    </source>
</evidence>
<evidence type="ECO:0000256" key="7">
    <source>
        <dbReference type="ARBA" id="ARBA00023053"/>
    </source>
</evidence>
<dbReference type="RefSeq" id="WP_321535474.1">
    <property type="nucleotide sequence ID" value="NZ_JARGDL010000006.1"/>
</dbReference>
<accession>A0AAE3P0Z5</accession>
<feature type="transmembrane region" description="Helical" evidence="12">
    <location>
        <begin position="272"/>
        <end position="296"/>
    </location>
</feature>
<dbReference type="PROSITE" id="PS50283">
    <property type="entry name" value="NA_SOLUT_SYMP_3"/>
    <property type="match status" value="1"/>
</dbReference>
<dbReference type="PANTHER" id="PTHR42985">
    <property type="entry name" value="SODIUM-COUPLED MONOCARBOXYLATE TRANSPORTER"/>
    <property type="match status" value="1"/>
</dbReference>
<keyword evidence="14" id="KW-1185">Reference proteome</keyword>
<evidence type="ECO:0000256" key="6">
    <source>
        <dbReference type="ARBA" id="ARBA00022989"/>
    </source>
</evidence>
<sequence length="476" mass="52526">MIDYIIIVVYLILVASIGIISGGKQKTINDYFLGSKNVPWWVVCFSIVAAETSTLTFISIPGLAYLTNMNFLQVTIGYLLGRIIVAYLFLPAYVDGNLKTAYSFLETRFGTKVRKFASVVFLFTRTAADGVRLFATAIPLKLMLNIEYPYAILIIVLITLIYTYTGGMKGVIWVDALQFFIYIIGAVISIVFLINIIPENFTSILVKANEAQKFSVFNFGFEDGFLNFFKQPYTLISGLIGGAFLSMASHGTDQLVVQRLLATKTLKESQKAVIGSGIIIIFQFALFLFVGVLLFVYYGKLDIKSDEIFSLFIIKVLPSGISGIIIAGLFAAALSTLAGSISSLSSSTMIDLYLPLRKKSIDDKTQLKISRMFTIMWAILLVFSALFFMNSSKAVVELALSIASFTYGGLLGTFLLGIFIKKANQKDALIAFPISIILMIIVIFSQQVAWTWFTLVGVLITILVGFISSHLTTKKV</sequence>
<dbReference type="NCBIfam" id="TIGR00813">
    <property type="entry name" value="sss"/>
    <property type="match status" value="1"/>
</dbReference>
<dbReference type="GO" id="GO:0015293">
    <property type="term" value="F:symporter activity"/>
    <property type="evidence" value="ECO:0007669"/>
    <property type="project" value="TreeGrafter"/>
</dbReference>
<evidence type="ECO:0000313" key="13">
    <source>
        <dbReference type="EMBL" id="MDF1611707.1"/>
    </source>
</evidence>
<feature type="transmembrane region" description="Helical" evidence="12">
    <location>
        <begin position="375"/>
        <end position="392"/>
    </location>
</feature>
<dbReference type="EMBL" id="JARGDL010000006">
    <property type="protein sequence ID" value="MDF1611707.1"/>
    <property type="molecule type" value="Genomic_DNA"/>
</dbReference>
<evidence type="ECO:0000256" key="8">
    <source>
        <dbReference type="ARBA" id="ARBA00023065"/>
    </source>
</evidence>
<dbReference type="Proteomes" id="UP001221302">
    <property type="component" value="Unassembled WGS sequence"/>
</dbReference>
<evidence type="ECO:0000256" key="4">
    <source>
        <dbReference type="ARBA" id="ARBA00022475"/>
    </source>
</evidence>
<evidence type="ECO:0000313" key="14">
    <source>
        <dbReference type="Proteomes" id="UP001221302"/>
    </source>
</evidence>
<comment type="subcellular location">
    <subcellularLocation>
        <location evidence="1">Cell membrane</location>
        <topology evidence="1">Multi-pass membrane protein</topology>
    </subcellularLocation>
</comment>
<protein>
    <submittedName>
        <fullName evidence="13">Sodium:solute symporter</fullName>
    </submittedName>
</protein>
<keyword evidence="10" id="KW-0739">Sodium transport</keyword>
<evidence type="ECO:0000256" key="9">
    <source>
        <dbReference type="ARBA" id="ARBA00023136"/>
    </source>
</evidence>
<keyword evidence="5 12" id="KW-0812">Transmembrane</keyword>
<evidence type="ECO:0000256" key="11">
    <source>
        <dbReference type="RuleBase" id="RU362091"/>
    </source>
</evidence>
<feature type="transmembrane region" description="Helical" evidence="12">
    <location>
        <begin position="398"/>
        <end position="420"/>
    </location>
</feature>
<keyword evidence="8" id="KW-0406">Ion transport</keyword>
<dbReference type="GO" id="GO:0005886">
    <property type="term" value="C:plasma membrane"/>
    <property type="evidence" value="ECO:0007669"/>
    <property type="project" value="UniProtKB-SubCell"/>
</dbReference>
<comment type="caution">
    <text evidence="13">The sequence shown here is derived from an EMBL/GenBank/DDBJ whole genome shotgun (WGS) entry which is preliminary data.</text>
</comment>
<dbReference type="CDD" id="cd11493">
    <property type="entry name" value="SLC5sbd_NIS-like_u1"/>
    <property type="match status" value="1"/>
</dbReference>
<dbReference type="PANTHER" id="PTHR42985:SF47">
    <property type="entry name" value="INTEGRAL MEMBRANE TRANSPORT PROTEIN"/>
    <property type="match status" value="1"/>
</dbReference>
<feature type="transmembrane region" description="Helical" evidence="12">
    <location>
        <begin position="38"/>
        <end position="64"/>
    </location>
</feature>
<dbReference type="GO" id="GO:0006814">
    <property type="term" value="P:sodium ion transport"/>
    <property type="evidence" value="ECO:0007669"/>
    <property type="project" value="UniProtKB-KW"/>
</dbReference>
<dbReference type="InterPro" id="IPR051163">
    <property type="entry name" value="Sodium:Solute_Symporter_SSF"/>
</dbReference>
<keyword evidence="9 12" id="KW-0472">Membrane</keyword>
<feature type="transmembrane region" description="Helical" evidence="12">
    <location>
        <begin position="233"/>
        <end position="252"/>
    </location>
</feature>
<keyword evidence="7" id="KW-0915">Sodium</keyword>
<evidence type="ECO:0000256" key="5">
    <source>
        <dbReference type="ARBA" id="ARBA00022692"/>
    </source>
</evidence>
<keyword evidence="6 12" id="KW-1133">Transmembrane helix</keyword>
<organism evidence="13 14">
    <name type="scientific">Stygiobacter electus</name>
    <dbReference type="NCBI Taxonomy" id="3032292"/>
    <lineage>
        <taxon>Bacteria</taxon>
        <taxon>Pseudomonadati</taxon>
        <taxon>Ignavibacteriota</taxon>
        <taxon>Ignavibacteria</taxon>
        <taxon>Ignavibacteriales</taxon>
        <taxon>Melioribacteraceae</taxon>
        <taxon>Stygiobacter</taxon>
    </lineage>
</organism>
<feature type="transmembrane region" description="Helical" evidence="12">
    <location>
        <begin position="176"/>
        <end position="197"/>
    </location>
</feature>
<evidence type="ECO:0000256" key="3">
    <source>
        <dbReference type="ARBA" id="ARBA00022448"/>
    </source>
</evidence>
<dbReference type="Gene3D" id="1.20.1730.10">
    <property type="entry name" value="Sodium/glucose cotransporter"/>
    <property type="match status" value="1"/>
</dbReference>
<evidence type="ECO:0000256" key="12">
    <source>
        <dbReference type="SAM" id="Phobius"/>
    </source>
</evidence>